<evidence type="ECO:0000256" key="5">
    <source>
        <dbReference type="ARBA" id="ARBA00022475"/>
    </source>
</evidence>
<accession>A0A835M5J8</accession>
<evidence type="ECO:0000256" key="18">
    <source>
        <dbReference type="SAM" id="SignalP"/>
    </source>
</evidence>
<keyword evidence="12" id="KW-0346">Stress response</keyword>
<evidence type="ECO:0000256" key="7">
    <source>
        <dbReference type="ARBA" id="ARBA00022692"/>
    </source>
</evidence>
<feature type="transmembrane region" description="Helical" evidence="17">
    <location>
        <begin position="108"/>
        <end position="131"/>
    </location>
</feature>
<keyword evidence="6" id="KW-0109">Calcium transport</keyword>
<name>A0A835M5J8_9MAGN</name>
<evidence type="ECO:0000259" key="19">
    <source>
        <dbReference type="PROSITE" id="PS50222"/>
    </source>
</evidence>
<dbReference type="GO" id="GO:0006874">
    <property type="term" value="P:intracellular calcium ion homeostasis"/>
    <property type="evidence" value="ECO:0007669"/>
    <property type="project" value="TreeGrafter"/>
</dbReference>
<feature type="transmembrane region" description="Helical" evidence="17">
    <location>
        <begin position="618"/>
        <end position="638"/>
    </location>
</feature>
<dbReference type="InterPro" id="IPR011992">
    <property type="entry name" value="EF-hand-dom_pair"/>
</dbReference>
<feature type="transmembrane region" description="Helical" evidence="17">
    <location>
        <begin position="644"/>
        <end position="663"/>
    </location>
</feature>
<evidence type="ECO:0000256" key="12">
    <source>
        <dbReference type="ARBA" id="ARBA00023016"/>
    </source>
</evidence>
<evidence type="ECO:0000256" key="13">
    <source>
        <dbReference type="ARBA" id="ARBA00023053"/>
    </source>
</evidence>
<keyword evidence="8" id="KW-0479">Metal-binding</keyword>
<feature type="signal peptide" evidence="18">
    <location>
        <begin position="1"/>
        <end position="22"/>
    </location>
</feature>
<dbReference type="OrthoDB" id="26525at2759"/>
<keyword evidence="21" id="KW-1185">Reference proteome</keyword>
<dbReference type="PANTHER" id="PTHR31503">
    <property type="entry name" value="VACUOLAR CALCIUM ION TRANSPORTER"/>
    <property type="match status" value="1"/>
</dbReference>
<keyword evidence="7 17" id="KW-0812">Transmembrane</keyword>
<evidence type="ECO:0000256" key="14">
    <source>
        <dbReference type="ARBA" id="ARBA00023065"/>
    </source>
</evidence>
<evidence type="ECO:0000256" key="3">
    <source>
        <dbReference type="ARBA" id="ARBA00022448"/>
    </source>
</evidence>
<dbReference type="Gene3D" id="1.20.1420.30">
    <property type="entry name" value="NCX, central ion-binding region"/>
    <property type="match status" value="1"/>
</dbReference>
<evidence type="ECO:0000256" key="6">
    <source>
        <dbReference type="ARBA" id="ARBA00022568"/>
    </source>
</evidence>
<dbReference type="Gene3D" id="1.10.238.10">
    <property type="entry name" value="EF-hand"/>
    <property type="match status" value="2"/>
</dbReference>
<dbReference type="Pfam" id="PF13499">
    <property type="entry name" value="EF-hand_7"/>
    <property type="match status" value="2"/>
</dbReference>
<dbReference type="Proteomes" id="UP000631114">
    <property type="component" value="Unassembled WGS sequence"/>
</dbReference>
<evidence type="ECO:0000256" key="9">
    <source>
        <dbReference type="ARBA" id="ARBA00022737"/>
    </source>
</evidence>
<dbReference type="EMBL" id="JADFTS010000004">
    <property type="protein sequence ID" value="KAF9611516.1"/>
    <property type="molecule type" value="Genomic_DNA"/>
</dbReference>
<dbReference type="GO" id="GO:0005774">
    <property type="term" value="C:vacuolar membrane"/>
    <property type="evidence" value="ECO:0007669"/>
    <property type="project" value="UniProtKB-ARBA"/>
</dbReference>
<keyword evidence="3" id="KW-0813">Transport</keyword>
<feature type="transmembrane region" description="Helical" evidence="17">
    <location>
        <begin position="242"/>
        <end position="261"/>
    </location>
</feature>
<protein>
    <recommendedName>
        <fullName evidence="19">EF-hand domain-containing protein</fullName>
    </recommendedName>
</protein>
<dbReference type="SMART" id="SM00054">
    <property type="entry name" value="EFh"/>
    <property type="match status" value="4"/>
</dbReference>
<dbReference type="AlphaFoldDB" id="A0A835M5J8"/>
<dbReference type="InterPro" id="IPR002048">
    <property type="entry name" value="EF_hand_dom"/>
</dbReference>
<feature type="transmembrane region" description="Helical" evidence="17">
    <location>
        <begin position="143"/>
        <end position="168"/>
    </location>
</feature>
<dbReference type="GO" id="GO:0006814">
    <property type="term" value="P:sodium ion transport"/>
    <property type="evidence" value="ECO:0007669"/>
    <property type="project" value="UniProtKB-KW"/>
</dbReference>
<dbReference type="PROSITE" id="PS50222">
    <property type="entry name" value="EF_HAND_2"/>
    <property type="match status" value="4"/>
</dbReference>
<dbReference type="InterPro" id="IPR004837">
    <property type="entry name" value="NaCa_Exmemb"/>
</dbReference>
<proteinExistence type="inferred from homology"/>
<feature type="domain" description="EF-hand" evidence="19">
    <location>
        <begin position="343"/>
        <end position="378"/>
    </location>
</feature>
<sequence length="699" mass="79210">MAKSRDSFAFFLLVLIIQKCQGRYLGSNSSSELVSDGLHDINSGSPSLLFKGLDSSEVCEHMFGFLPCTDNLVGHFFQIVMYEYLLFHGESYISGGSERVFKILGPGLFGASAFHVLGALPQSMIVLVSGLSKSKEIAQVKVMTGFGMLAGSTVLLLTLLWGTCVIFGRRDFSQDHVILEDSKSSILKEPKFERRLSWLSGTGVNIDEETSYTSMIMTVSVVPFIIVQMPRIFKFSSMARSILMLASLIVSVLFLFSYFFYQVFKPWIQKRRLEYVKNDHLMVDFLKHIQRHASGKLLTRQGAPNFLAIRRLFRSIDLDEDKTITLPELKQVVIETKAEEIQLIKNAIVAIMNEFDLDHDQKITEEEFENVCIKWLLKNNHAINKEESCSRDELYQQIMREYVWSKHLLCEISKHVESNIALGSLLTDDGRPSIPNIKRLFESFDHDNDNYISHSELEQLIRGMKIEKIGFNREEVVAELMKVLDKDGNQKIDEKEFVDGVANLLGLTTVDDIFLETWKETDKVLDDEKETKGQKYDGHLSEWFNSILLLLVGFILLSLLAEPLVESVQNFSEAAGIPPFFVSFVLVPLATNSREAVSAIVSASHRKPRTTSLAFSEIYGGVFTNNVLGLSLLLSIVYGRGLTWDFSAEVLIIIIICLIIGLIGSLRTKFPVWTCFIAYLLYPFSLMFVYVLDYVFGWS</sequence>
<keyword evidence="11 17" id="KW-1133">Transmembrane helix</keyword>
<dbReference type="Pfam" id="PF01699">
    <property type="entry name" value="Na_Ca_ex"/>
    <property type="match status" value="1"/>
</dbReference>
<keyword evidence="15 17" id="KW-0472">Membrane</keyword>
<dbReference type="GO" id="GO:0005509">
    <property type="term" value="F:calcium ion binding"/>
    <property type="evidence" value="ECO:0007669"/>
    <property type="project" value="InterPro"/>
</dbReference>
<keyword evidence="16" id="KW-0739">Sodium transport</keyword>
<evidence type="ECO:0000256" key="10">
    <source>
        <dbReference type="ARBA" id="ARBA00022837"/>
    </source>
</evidence>
<evidence type="ECO:0000256" key="15">
    <source>
        <dbReference type="ARBA" id="ARBA00023136"/>
    </source>
</evidence>
<evidence type="ECO:0000256" key="1">
    <source>
        <dbReference type="ARBA" id="ARBA00004651"/>
    </source>
</evidence>
<gene>
    <name evidence="20" type="ORF">IFM89_032562</name>
</gene>
<keyword evidence="10" id="KW-0106">Calcium</keyword>
<keyword evidence="5" id="KW-1003">Cell membrane</keyword>
<dbReference type="GO" id="GO:0015369">
    <property type="term" value="F:calcium:proton antiporter activity"/>
    <property type="evidence" value="ECO:0007669"/>
    <property type="project" value="TreeGrafter"/>
</dbReference>
<keyword evidence="18" id="KW-0732">Signal</keyword>
<comment type="caution">
    <text evidence="20">The sequence shown here is derived from an EMBL/GenBank/DDBJ whole genome shotgun (WGS) entry which is preliminary data.</text>
</comment>
<evidence type="ECO:0000313" key="21">
    <source>
        <dbReference type="Proteomes" id="UP000631114"/>
    </source>
</evidence>
<evidence type="ECO:0000256" key="17">
    <source>
        <dbReference type="SAM" id="Phobius"/>
    </source>
</evidence>
<comment type="subcellular location">
    <subcellularLocation>
        <location evidence="1">Cell membrane</location>
        <topology evidence="1">Multi-pass membrane protein</topology>
    </subcellularLocation>
</comment>
<feature type="domain" description="EF-hand" evidence="19">
    <location>
        <begin position="472"/>
        <end position="507"/>
    </location>
</feature>
<dbReference type="FunFam" id="1.20.1420.30:FF:000019">
    <property type="entry name" value="Sodium/calcium exchanger NCL2"/>
    <property type="match status" value="1"/>
</dbReference>
<dbReference type="SUPFAM" id="SSF47473">
    <property type="entry name" value="EF-hand"/>
    <property type="match status" value="1"/>
</dbReference>
<evidence type="ECO:0000256" key="8">
    <source>
        <dbReference type="ARBA" id="ARBA00022723"/>
    </source>
</evidence>
<keyword evidence="13" id="KW-0915">Sodium</keyword>
<dbReference type="PANTHER" id="PTHR31503:SF79">
    <property type="entry name" value="CALCIUM-BINDING EF-HAND PROTEIN"/>
    <property type="match status" value="1"/>
</dbReference>
<evidence type="ECO:0000313" key="20">
    <source>
        <dbReference type="EMBL" id="KAF9611516.1"/>
    </source>
</evidence>
<feature type="domain" description="EF-hand" evidence="19">
    <location>
        <begin position="304"/>
        <end position="339"/>
    </location>
</feature>
<evidence type="ECO:0000256" key="2">
    <source>
        <dbReference type="ARBA" id="ARBA00008170"/>
    </source>
</evidence>
<dbReference type="InterPro" id="IPR044880">
    <property type="entry name" value="NCX_ion-bd_dom_sf"/>
</dbReference>
<keyword evidence="4" id="KW-0050">Antiport</keyword>
<evidence type="ECO:0000256" key="4">
    <source>
        <dbReference type="ARBA" id="ARBA00022449"/>
    </source>
</evidence>
<feature type="transmembrane region" description="Helical" evidence="17">
    <location>
        <begin position="543"/>
        <end position="561"/>
    </location>
</feature>
<feature type="domain" description="EF-hand" evidence="19">
    <location>
        <begin position="432"/>
        <end position="467"/>
    </location>
</feature>
<feature type="transmembrane region" description="Helical" evidence="17">
    <location>
        <begin position="212"/>
        <end position="230"/>
    </location>
</feature>
<comment type="similarity">
    <text evidence="2">Belongs to the Ca(2+):cation antiporter (CaCA) (TC 2.A.19) family.</text>
</comment>
<evidence type="ECO:0000256" key="16">
    <source>
        <dbReference type="ARBA" id="ARBA00023201"/>
    </source>
</evidence>
<keyword evidence="14" id="KW-0406">Ion transport</keyword>
<dbReference type="InterPro" id="IPR018247">
    <property type="entry name" value="EF_Hand_1_Ca_BS"/>
</dbReference>
<reference evidence="20 21" key="1">
    <citation type="submission" date="2020-10" db="EMBL/GenBank/DDBJ databases">
        <title>The Coptis chinensis genome and diversification of protoberbering-type alkaloids.</title>
        <authorList>
            <person name="Wang B."/>
            <person name="Shu S."/>
            <person name="Song C."/>
            <person name="Liu Y."/>
        </authorList>
    </citation>
    <scope>NUCLEOTIDE SEQUENCE [LARGE SCALE GENOMIC DNA]</scope>
    <source>
        <strain evidence="20">HL-2020</strain>
        <tissue evidence="20">Leaf</tissue>
    </source>
</reference>
<feature type="chain" id="PRO_5032649539" description="EF-hand domain-containing protein" evidence="18">
    <location>
        <begin position="23"/>
        <end position="699"/>
    </location>
</feature>
<organism evidence="20 21">
    <name type="scientific">Coptis chinensis</name>
    <dbReference type="NCBI Taxonomy" id="261450"/>
    <lineage>
        <taxon>Eukaryota</taxon>
        <taxon>Viridiplantae</taxon>
        <taxon>Streptophyta</taxon>
        <taxon>Embryophyta</taxon>
        <taxon>Tracheophyta</taxon>
        <taxon>Spermatophyta</taxon>
        <taxon>Magnoliopsida</taxon>
        <taxon>Ranunculales</taxon>
        <taxon>Ranunculaceae</taxon>
        <taxon>Coptidoideae</taxon>
        <taxon>Coptis</taxon>
    </lineage>
</organism>
<dbReference type="PROSITE" id="PS00018">
    <property type="entry name" value="EF_HAND_1"/>
    <property type="match status" value="4"/>
</dbReference>
<keyword evidence="9" id="KW-0677">Repeat</keyword>
<feature type="transmembrane region" description="Helical" evidence="17">
    <location>
        <begin position="670"/>
        <end position="692"/>
    </location>
</feature>
<dbReference type="GO" id="GO:0005886">
    <property type="term" value="C:plasma membrane"/>
    <property type="evidence" value="ECO:0007669"/>
    <property type="project" value="UniProtKB-SubCell"/>
</dbReference>
<dbReference type="InterPro" id="IPR004713">
    <property type="entry name" value="CaH_exchang"/>
</dbReference>
<evidence type="ECO:0000256" key="11">
    <source>
        <dbReference type="ARBA" id="ARBA00022989"/>
    </source>
</evidence>